<keyword evidence="2" id="KW-1185">Reference proteome</keyword>
<dbReference type="Proteomes" id="UP001055072">
    <property type="component" value="Unassembled WGS sequence"/>
</dbReference>
<protein>
    <submittedName>
        <fullName evidence="1">Uncharacterized protein</fullName>
    </submittedName>
</protein>
<sequence length="1095" mass="116332">MEPLLASKGLTEPLSRTNTPPERPTLNTSVLGRPSSTSTPAEHSPHLSAVSSSSHPSPWLQHMALNAQSQPLSFQHASPQSTAQDSASQTNSPVPPNDWNSLFSAPLDPTMFAALAASGVLGPATPGIPSSLPPRNLRSPVEISQNSRSQAFPKDMTRSSSNHAVPSGWPAVSSSYSSSSMSQRLPSHARSNPNSVSFMKRRSPIADQNISVADVAPMPHDRRTSFTPTAFGPHLPGQSYRSNASLSGLQSPVENMPNAFHPPPMRPDYHHYAERAQLTLPPSLWMSPASTTPSSPSFSDASYTPLSGPLNQLALAPNLIPESVGSSSTPSTYSGLTESSHSTTQTTASSPQSTRKLSDLFSDDLFSSASTSMTANTSKFSSPRVSGSPDLKAAELAGGEVDPEKLAKEDPLATQVWRMYAKTKANLPHGQRMENLTWRMMALALKKKKEEEEMVKVEQPSGDTPPPPPGNTEASTSASRSAEDPEADEDGERGRSKGKTKVRVVGFDGTNQDGVEDVDEVPMDWRAMSRSRSRVPMDWRPASRSRSRPPLSIADQQNQYKFPSMSPPKGSPSKPIPTPASGRRSPMGNMGLGPVYETNAEHNPYIDLPPFALLSSPVGHPSSLPAHGLYGLPKASASTQPPTEQRTFPKHVRKTSFDHTVAREGFFTGVSGRHQVNGRPQPPDQVLGTKRRADAPHAESMLRGDIGIDNAMALETHDVECSSPFPSSQFNFSYPAYDNFMDLPTHHGSLPGSLSQSLHTPKGHMSVAHFQDLRASLGGTFSPHDQSVEGLSAAAAAASAAVAEGYAQLNVANLAGLEDTGLDYSLMGMGLGMYPNLDGPSLVHQPFTHIDPTQILPADHGEPFQSFHPSPSSDGWGNGLNSSSNASPEPYITSNASTPPSVEGPSNGNASGRNPSRKVIAGKRGDAASRPPQRKGSTPEVQAGSSQAKNGEDGDASPTVCTNCATTNTPLWRRDPEGQPLCNACGLFYKLHGVVRPLSLKTDVIKKRNRASGTPHSASRKGNASLPKIAASSTRPRSSTTTGLPNSSSSSRFSPTNRLGGNAASGTSLSMKRQRRISTSGATSTRKESEEATAV</sequence>
<accession>A0ACB8U122</accession>
<organism evidence="1 2">
    <name type="scientific">Irpex rosettiformis</name>
    <dbReference type="NCBI Taxonomy" id="378272"/>
    <lineage>
        <taxon>Eukaryota</taxon>
        <taxon>Fungi</taxon>
        <taxon>Dikarya</taxon>
        <taxon>Basidiomycota</taxon>
        <taxon>Agaricomycotina</taxon>
        <taxon>Agaricomycetes</taxon>
        <taxon>Polyporales</taxon>
        <taxon>Irpicaceae</taxon>
        <taxon>Irpex</taxon>
    </lineage>
</organism>
<gene>
    <name evidence="1" type="ORF">BDY19DRAFT_202927</name>
</gene>
<proteinExistence type="predicted"/>
<reference evidence="1" key="1">
    <citation type="journal article" date="2021" name="Environ. Microbiol.">
        <title>Gene family expansions and transcriptome signatures uncover fungal adaptations to wood decay.</title>
        <authorList>
            <person name="Hage H."/>
            <person name="Miyauchi S."/>
            <person name="Viragh M."/>
            <person name="Drula E."/>
            <person name="Min B."/>
            <person name="Chaduli D."/>
            <person name="Navarro D."/>
            <person name="Favel A."/>
            <person name="Norest M."/>
            <person name="Lesage-Meessen L."/>
            <person name="Balint B."/>
            <person name="Merenyi Z."/>
            <person name="de Eugenio L."/>
            <person name="Morin E."/>
            <person name="Martinez A.T."/>
            <person name="Baldrian P."/>
            <person name="Stursova M."/>
            <person name="Martinez M.J."/>
            <person name="Novotny C."/>
            <person name="Magnuson J.K."/>
            <person name="Spatafora J.W."/>
            <person name="Maurice S."/>
            <person name="Pangilinan J."/>
            <person name="Andreopoulos W."/>
            <person name="LaButti K."/>
            <person name="Hundley H."/>
            <person name="Na H."/>
            <person name="Kuo A."/>
            <person name="Barry K."/>
            <person name="Lipzen A."/>
            <person name="Henrissat B."/>
            <person name="Riley R."/>
            <person name="Ahrendt S."/>
            <person name="Nagy L.G."/>
            <person name="Grigoriev I.V."/>
            <person name="Martin F."/>
            <person name="Rosso M.N."/>
        </authorList>
    </citation>
    <scope>NUCLEOTIDE SEQUENCE</scope>
    <source>
        <strain evidence="1">CBS 384.51</strain>
    </source>
</reference>
<comment type="caution">
    <text evidence="1">The sequence shown here is derived from an EMBL/GenBank/DDBJ whole genome shotgun (WGS) entry which is preliminary data.</text>
</comment>
<name>A0ACB8U122_9APHY</name>
<evidence type="ECO:0000313" key="1">
    <source>
        <dbReference type="EMBL" id="KAI0087981.1"/>
    </source>
</evidence>
<evidence type="ECO:0000313" key="2">
    <source>
        <dbReference type="Proteomes" id="UP001055072"/>
    </source>
</evidence>
<dbReference type="EMBL" id="MU274915">
    <property type="protein sequence ID" value="KAI0087981.1"/>
    <property type="molecule type" value="Genomic_DNA"/>
</dbReference>